<dbReference type="GO" id="GO:0005886">
    <property type="term" value="C:plasma membrane"/>
    <property type="evidence" value="ECO:0007669"/>
    <property type="project" value="UniProtKB-SubCell"/>
</dbReference>
<evidence type="ECO:0000256" key="9">
    <source>
        <dbReference type="ARBA" id="ARBA00023224"/>
    </source>
</evidence>
<feature type="transmembrane region" description="Helical" evidence="10">
    <location>
        <begin position="354"/>
        <end position="374"/>
    </location>
</feature>
<comment type="similarity">
    <text evidence="10">Belongs to the insect chemoreceptor superfamily. Heteromeric odorant receptor channel (TC 1.A.69) family.</text>
</comment>
<evidence type="ECO:0000256" key="8">
    <source>
        <dbReference type="ARBA" id="ARBA00023170"/>
    </source>
</evidence>
<dbReference type="OrthoDB" id="7179992at2759"/>
<comment type="subcellular location">
    <subcellularLocation>
        <location evidence="1 10">Cell membrane</location>
        <topology evidence="1 10">Multi-pass membrane protein</topology>
    </subcellularLocation>
</comment>
<keyword evidence="4 10" id="KW-0812">Transmembrane</keyword>
<reference evidence="12" key="1">
    <citation type="journal article" date="2011" name="PLoS Genet.">
        <title>The genome sequence of the leaf-cutter ant Atta cephalotes reveals insights into its obligate symbiotic lifestyle.</title>
        <authorList>
            <person name="Suen G."/>
            <person name="Teiling C."/>
            <person name="Li L."/>
            <person name="Holt C."/>
            <person name="Abouheif E."/>
            <person name="Bornberg-Bauer E."/>
            <person name="Bouffard P."/>
            <person name="Caldera E.J."/>
            <person name="Cash E."/>
            <person name="Cavanaugh A."/>
            <person name="Denas O."/>
            <person name="Elhaik E."/>
            <person name="Fave M.J."/>
            <person name="Gadau J."/>
            <person name="Gibson J.D."/>
            <person name="Graur D."/>
            <person name="Grubbs K.J."/>
            <person name="Hagen D.E."/>
            <person name="Harkins T.T."/>
            <person name="Helmkampf M."/>
            <person name="Hu H."/>
            <person name="Johnson B.R."/>
            <person name="Kim J."/>
            <person name="Marsh S.E."/>
            <person name="Moeller J.A."/>
            <person name="Munoz-Torres M.C."/>
            <person name="Murphy M.C."/>
            <person name="Naughton M.C."/>
            <person name="Nigam S."/>
            <person name="Overson R."/>
            <person name="Rajakumar R."/>
            <person name="Reese J.T."/>
            <person name="Scott J.J."/>
            <person name="Smith C.R."/>
            <person name="Tao S."/>
            <person name="Tsutsui N.D."/>
            <person name="Viljakainen L."/>
            <person name="Wissler L."/>
            <person name="Yandell M.D."/>
            <person name="Zimmer F."/>
            <person name="Taylor J."/>
            <person name="Slater S.C."/>
            <person name="Clifton S.W."/>
            <person name="Warren W.C."/>
            <person name="Elsik C.G."/>
            <person name="Smith C.D."/>
            <person name="Weinstock G.M."/>
            <person name="Gerardo N.M."/>
            <person name="Currie C.R."/>
        </authorList>
    </citation>
    <scope>NUCLEOTIDE SEQUENCE [LARGE SCALE GENOMIC DNA]</scope>
</reference>
<dbReference type="KEGG" id="acep:105622070"/>
<name>A0A158NMY7_ATTCE</name>
<evidence type="ECO:0000256" key="3">
    <source>
        <dbReference type="ARBA" id="ARBA00022606"/>
    </source>
</evidence>
<feature type="transmembrane region" description="Helical" evidence="10">
    <location>
        <begin position="39"/>
        <end position="61"/>
    </location>
</feature>
<dbReference type="PANTHER" id="PTHR21137">
    <property type="entry name" value="ODORANT RECEPTOR"/>
    <property type="match status" value="1"/>
</dbReference>
<evidence type="ECO:0000256" key="10">
    <source>
        <dbReference type="RuleBase" id="RU351113"/>
    </source>
</evidence>
<comment type="caution">
    <text evidence="10">Lacks conserved residue(s) required for the propagation of feature annotation.</text>
</comment>
<keyword evidence="6 10" id="KW-1133">Transmembrane helix</keyword>
<dbReference type="EnsemblMetazoa" id="XM_012203505.1">
    <property type="protein sequence ID" value="XP_012058895.1"/>
    <property type="gene ID" value="LOC105622070"/>
</dbReference>
<dbReference type="Proteomes" id="UP000005205">
    <property type="component" value="Unassembled WGS sequence"/>
</dbReference>
<evidence type="ECO:0000256" key="7">
    <source>
        <dbReference type="ARBA" id="ARBA00023136"/>
    </source>
</evidence>
<evidence type="ECO:0000313" key="11">
    <source>
        <dbReference type="EnsemblMetazoa" id="XP_012058895.1"/>
    </source>
</evidence>
<keyword evidence="5 10" id="KW-0552">Olfaction</keyword>
<reference evidence="11" key="2">
    <citation type="submission" date="2016-04" db="UniProtKB">
        <authorList>
            <consortium name="EnsemblMetazoa"/>
        </authorList>
    </citation>
    <scope>IDENTIFICATION</scope>
</reference>
<feature type="transmembrane region" description="Helical" evidence="10">
    <location>
        <begin position="127"/>
        <end position="151"/>
    </location>
</feature>
<keyword evidence="3 10" id="KW-0716">Sensory transduction</keyword>
<evidence type="ECO:0000256" key="1">
    <source>
        <dbReference type="ARBA" id="ARBA00004651"/>
    </source>
</evidence>
<evidence type="ECO:0000256" key="2">
    <source>
        <dbReference type="ARBA" id="ARBA00022475"/>
    </source>
</evidence>
<evidence type="ECO:0000256" key="4">
    <source>
        <dbReference type="ARBA" id="ARBA00022692"/>
    </source>
</evidence>
<proteinExistence type="inferred from homology"/>
<evidence type="ECO:0000256" key="5">
    <source>
        <dbReference type="ARBA" id="ARBA00022725"/>
    </source>
</evidence>
<feature type="transmembrane region" description="Helical" evidence="10">
    <location>
        <begin position="9"/>
        <end position="27"/>
    </location>
</feature>
<dbReference type="GO" id="GO:0005549">
    <property type="term" value="F:odorant binding"/>
    <property type="evidence" value="ECO:0007669"/>
    <property type="project" value="InterPro"/>
</dbReference>
<gene>
    <name evidence="11" type="primary">105622070</name>
</gene>
<dbReference type="PANTHER" id="PTHR21137:SF35">
    <property type="entry name" value="ODORANT RECEPTOR 19A-RELATED"/>
    <property type="match status" value="1"/>
</dbReference>
<evidence type="ECO:0000313" key="12">
    <source>
        <dbReference type="Proteomes" id="UP000005205"/>
    </source>
</evidence>
<evidence type="ECO:0000256" key="6">
    <source>
        <dbReference type="ARBA" id="ARBA00022989"/>
    </source>
</evidence>
<sequence length="386" mass="44216">MAIKITPKTAIAFIKVIVALSFAWPLSKNASKFQVIRFKILRTLLCINAVVLSVPTVYTLYRNDYNLARITKLWCLLGAFIQIPLEITQCALQYDRLQYVISEMEHNIKCAQSYEKKLYQQYVDRCAIFYVSLTAAVFLGASITATLPFIAANQIFPTDTKYPFDVEYEPVKTIIFLHQFIVIWQCFSIVCIGSFVGLLIWFAAARFEILSEQFRMVTDIYDITVCVRQHVKLLRYAQEVIIAFRSVILSLIIICTWAMVASGLTIVSVSIICFIPFIIRSTLTDKIQFMALCISALMEVYACTWPSDYLKDTSTNVAQTIYESSWYNHDKIFQKNLNFILLRSQTPTTVSVSILPALSLQFYASYLSTILSYFTSLRVMMDNDNN</sequence>
<keyword evidence="12" id="KW-1185">Reference proteome</keyword>
<keyword evidence="8 10" id="KW-0675">Receptor</keyword>
<dbReference type="InParanoid" id="A0A158NMY7"/>
<dbReference type="GO" id="GO:0004984">
    <property type="term" value="F:olfactory receptor activity"/>
    <property type="evidence" value="ECO:0007669"/>
    <property type="project" value="InterPro"/>
</dbReference>
<protein>
    <recommendedName>
        <fullName evidence="10">Odorant receptor</fullName>
    </recommendedName>
</protein>
<dbReference type="InterPro" id="IPR004117">
    <property type="entry name" value="7tm6_olfct_rcpt"/>
</dbReference>
<dbReference type="EMBL" id="ADTU01020646">
    <property type="status" value="NOT_ANNOTATED_CDS"/>
    <property type="molecule type" value="Genomic_DNA"/>
</dbReference>
<dbReference type="AlphaFoldDB" id="A0A158NMY7"/>
<dbReference type="GO" id="GO:0007165">
    <property type="term" value="P:signal transduction"/>
    <property type="evidence" value="ECO:0007669"/>
    <property type="project" value="UniProtKB-KW"/>
</dbReference>
<organism evidence="11 12">
    <name type="scientific">Atta cephalotes</name>
    <name type="common">Leafcutter ant</name>
    <dbReference type="NCBI Taxonomy" id="12957"/>
    <lineage>
        <taxon>Eukaryota</taxon>
        <taxon>Metazoa</taxon>
        <taxon>Ecdysozoa</taxon>
        <taxon>Arthropoda</taxon>
        <taxon>Hexapoda</taxon>
        <taxon>Insecta</taxon>
        <taxon>Pterygota</taxon>
        <taxon>Neoptera</taxon>
        <taxon>Endopterygota</taxon>
        <taxon>Hymenoptera</taxon>
        <taxon>Apocrita</taxon>
        <taxon>Aculeata</taxon>
        <taxon>Formicoidea</taxon>
        <taxon>Formicidae</taxon>
        <taxon>Myrmicinae</taxon>
        <taxon>Atta</taxon>
    </lineage>
</organism>
<keyword evidence="9 10" id="KW-0807">Transducer</keyword>
<keyword evidence="7 10" id="KW-0472">Membrane</keyword>
<feature type="transmembrane region" description="Helical" evidence="10">
    <location>
        <begin position="242"/>
        <end position="275"/>
    </location>
</feature>
<feature type="transmembrane region" description="Helical" evidence="10">
    <location>
        <begin position="181"/>
        <end position="204"/>
    </location>
</feature>
<accession>A0A158NMY7</accession>
<keyword evidence="2" id="KW-1003">Cell membrane</keyword>
<dbReference type="Pfam" id="PF02949">
    <property type="entry name" value="7tm_6"/>
    <property type="match status" value="1"/>
</dbReference>